<feature type="domain" description="SEFIR" evidence="1">
    <location>
        <begin position="39"/>
        <end position="198"/>
    </location>
</feature>
<accession>A0A9J6H3I4</accession>
<dbReference type="OrthoDB" id="6495717at2759"/>
<dbReference type="InterPro" id="IPR013568">
    <property type="entry name" value="SEFIR_dom"/>
</dbReference>
<name>A0A9J6H3I4_HAELO</name>
<proteinExistence type="predicted"/>
<gene>
    <name evidence="2" type="ORF">HPB48_021187</name>
</gene>
<dbReference type="EMBL" id="JABSTR010000011">
    <property type="protein sequence ID" value="KAH9382346.1"/>
    <property type="molecule type" value="Genomic_DNA"/>
</dbReference>
<dbReference type="VEuPathDB" id="VectorBase:HLOH_051775"/>
<evidence type="ECO:0000313" key="2">
    <source>
        <dbReference type="EMBL" id="KAH9382346.1"/>
    </source>
</evidence>
<dbReference type="Pfam" id="PF08357">
    <property type="entry name" value="SEFIR"/>
    <property type="match status" value="1"/>
</dbReference>
<sequence length="260" mass="28263">MAGAVCWARHRARLAASSKKATLPVPPGSLPHGQPPVEVRVVYSRDSEAHVAAVGQLCALLQSELGVRVEYDEAATGPAHVTHDWALAMAHLPCPRFNDAPQWGRRVKMLVLESDGALLKHRAYRLHKDVGVASESSVDELYHTTYAALLSQQAQALGDYCHLLVARLPYTTLPDRLDLVPEKRFLLPQHLPHLLEALLHDSAKGGGHQQQQQRIAAALRSEARARLDRALALAGSAHQGDGQGGLAHLRDVLLGPEEQV</sequence>
<protein>
    <recommendedName>
        <fullName evidence="1">SEFIR domain-containing protein</fullName>
    </recommendedName>
</protein>
<evidence type="ECO:0000259" key="1">
    <source>
        <dbReference type="Pfam" id="PF08357"/>
    </source>
</evidence>
<keyword evidence="3" id="KW-1185">Reference proteome</keyword>
<dbReference type="Gene3D" id="3.40.50.11530">
    <property type="match status" value="1"/>
</dbReference>
<dbReference type="AlphaFoldDB" id="A0A9J6H3I4"/>
<comment type="caution">
    <text evidence="2">The sequence shown here is derived from an EMBL/GenBank/DDBJ whole genome shotgun (WGS) entry which is preliminary data.</text>
</comment>
<organism evidence="2 3">
    <name type="scientific">Haemaphysalis longicornis</name>
    <name type="common">Bush tick</name>
    <dbReference type="NCBI Taxonomy" id="44386"/>
    <lineage>
        <taxon>Eukaryota</taxon>
        <taxon>Metazoa</taxon>
        <taxon>Ecdysozoa</taxon>
        <taxon>Arthropoda</taxon>
        <taxon>Chelicerata</taxon>
        <taxon>Arachnida</taxon>
        <taxon>Acari</taxon>
        <taxon>Parasitiformes</taxon>
        <taxon>Ixodida</taxon>
        <taxon>Ixodoidea</taxon>
        <taxon>Ixodidae</taxon>
        <taxon>Haemaphysalinae</taxon>
        <taxon>Haemaphysalis</taxon>
    </lineage>
</organism>
<reference evidence="2 3" key="1">
    <citation type="journal article" date="2020" name="Cell">
        <title>Large-Scale Comparative Analyses of Tick Genomes Elucidate Their Genetic Diversity and Vector Capacities.</title>
        <authorList>
            <consortium name="Tick Genome and Microbiome Consortium (TIGMIC)"/>
            <person name="Jia N."/>
            <person name="Wang J."/>
            <person name="Shi W."/>
            <person name="Du L."/>
            <person name="Sun Y."/>
            <person name="Zhan W."/>
            <person name="Jiang J.F."/>
            <person name="Wang Q."/>
            <person name="Zhang B."/>
            <person name="Ji P."/>
            <person name="Bell-Sakyi L."/>
            <person name="Cui X.M."/>
            <person name="Yuan T.T."/>
            <person name="Jiang B.G."/>
            <person name="Yang W.F."/>
            <person name="Lam T.T."/>
            <person name="Chang Q.C."/>
            <person name="Ding S.J."/>
            <person name="Wang X.J."/>
            <person name="Zhu J.G."/>
            <person name="Ruan X.D."/>
            <person name="Zhao L."/>
            <person name="Wei J.T."/>
            <person name="Ye R.Z."/>
            <person name="Que T.C."/>
            <person name="Du C.H."/>
            <person name="Zhou Y.H."/>
            <person name="Cheng J.X."/>
            <person name="Dai P.F."/>
            <person name="Guo W.B."/>
            <person name="Han X.H."/>
            <person name="Huang E.J."/>
            <person name="Li L.F."/>
            <person name="Wei W."/>
            <person name="Gao Y.C."/>
            <person name="Liu J.Z."/>
            <person name="Shao H.Z."/>
            <person name="Wang X."/>
            <person name="Wang C.C."/>
            <person name="Yang T.C."/>
            <person name="Huo Q.B."/>
            <person name="Li W."/>
            <person name="Chen H.Y."/>
            <person name="Chen S.E."/>
            <person name="Zhou L.G."/>
            <person name="Ni X.B."/>
            <person name="Tian J.H."/>
            <person name="Sheng Y."/>
            <person name="Liu T."/>
            <person name="Pan Y.S."/>
            <person name="Xia L.Y."/>
            <person name="Li J."/>
            <person name="Zhao F."/>
            <person name="Cao W.C."/>
        </authorList>
    </citation>
    <scope>NUCLEOTIDE SEQUENCE [LARGE SCALE GENOMIC DNA]</scope>
    <source>
        <strain evidence="2">HaeL-2018</strain>
    </source>
</reference>
<evidence type="ECO:0000313" key="3">
    <source>
        <dbReference type="Proteomes" id="UP000821853"/>
    </source>
</evidence>
<dbReference type="Proteomes" id="UP000821853">
    <property type="component" value="Chromosome 9"/>
</dbReference>